<name>A0AAD6T4D0_9AGAR</name>
<dbReference type="EMBL" id="JARJCM010000036">
    <property type="protein sequence ID" value="KAJ7037578.1"/>
    <property type="molecule type" value="Genomic_DNA"/>
</dbReference>
<keyword evidence="2" id="KW-0378">Hydrolase</keyword>
<dbReference type="InterPro" id="IPR002562">
    <property type="entry name" value="3'-5'_exonuclease_dom"/>
</dbReference>
<proteinExistence type="predicted"/>
<dbReference type="PANTHER" id="PTHR13620:SF104">
    <property type="entry name" value="EXONUCLEASE 3'-5' DOMAIN-CONTAINING PROTEIN 2"/>
    <property type="match status" value="1"/>
</dbReference>
<dbReference type="PANTHER" id="PTHR13620">
    <property type="entry name" value="3-5 EXONUCLEASE"/>
    <property type="match status" value="1"/>
</dbReference>
<dbReference type="Gene3D" id="3.30.420.10">
    <property type="entry name" value="Ribonuclease H-like superfamily/Ribonuclease H"/>
    <property type="match status" value="1"/>
</dbReference>
<protein>
    <submittedName>
        <fullName evidence="4">Ribonuclease H-like domain-containing protein</fullName>
    </submittedName>
</protein>
<gene>
    <name evidence="4" type="ORF">C8F04DRAFT_1256788</name>
</gene>
<evidence type="ECO:0000313" key="5">
    <source>
        <dbReference type="Proteomes" id="UP001218188"/>
    </source>
</evidence>
<dbReference type="InterPro" id="IPR036397">
    <property type="entry name" value="RNaseH_sf"/>
</dbReference>
<dbReference type="SUPFAM" id="SSF53098">
    <property type="entry name" value="Ribonuclease H-like"/>
    <property type="match status" value="1"/>
</dbReference>
<evidence type="ECO:0000256" key="2">
    <source>
        <dbReference type="ARBA" id="ARBA00022801"/>
    </source>
</evidence>
<evidence type="ECO:0000313" key="4">
    <source>
        <dbReference type="EMBL" id="KAJ7037578.1"/>
    </source>
</evidence>
<dbReference type="InterPro" id="IPR012337">
    <property type="entry name" value="RNaseH-like_sf"/>
</dbReference>
<dbReference type="GO" id="GO:0005737">
    <property type="term" value="C:cytoplasm"/>
    <property type="evidence" value="ECO:0007669"/>
    <property type="project" value="TreeGrafter"/>
</dbReference>
<dbReference type="GO" id="GO:0008408">
    <property type="term" value="F:3'-5' exonuclease activity"/>
    <property type="evidence" value="ECO:0007669"/>
    <property type="project" value="InterPro"/>
</dbReference>
<comment type="caution">
    <text evidence="4">The sequence shown here is derived from an EMBL/GenBank/DDBJ whole genome shotgun (WGS) entry which is preliminary data.</text>
</comment>
<organism evidence="4 5">
    <name type="scientific">Mycena alexandri</name>
    <dbReference type="NCBI Taxonomy" id="1745969"/>
    <lineage>
        <taxon>Eukaryota</taxon>
        <taxon>Fungi</taxon>
        <taxon>Dikarya</taxon>
        <taxon>Basidiomycota</taxon>
        <taxon>Agaricomycotina</taxon>
        <taxon>Agaricomycetes</taxon>
        <taxon>Agaricomycetidae</taxon>
        <taxon>Agaricales</taxon>
        <taxon>Marasmiineae</taxon>
        <taxon>Mycenaceae</taxon>
        <taxon>Mycena</taxon>
    </lineage>
</organism>
<dbReference type="AlphaFoldDB" id="A0AAD6T4D0"/>
<keyword evidence="1" id="KW-0540">Nuclease</keyword>
<dbReference type="Pfam" id="PF01612">
    <property type="entry name" value="DNA_pol_A_exo1"/>
    <property type="match status" value="1"/>
</dbReference>
<feature type="domain" description="3'-5' exonuclease" evidence="3">
    <location>
        <begin position="137"/>
        <end position="274"/>
    </location>
</feature>
<dbReference type="Proteomes" id="UP001218188">
    <property type="component" value="Unassembled WGS sequence"/>
</dbReference>
<accession>A0AAD6T4D0</accession>
<sequence>MFCNRSAEAGMQEEANAIEVTVNAHADPSRESSRTEPMSLADIAILESTLVAMSELEVGSIAYLTGEAQTNEHLKSVLCGVVGLDTEFVKRELAGDEKEVDKLTVMPPPFKKVARTALQYLESKREGYSPDWDHTGVCLIQLAYKSKVWVINLTKMRELPRELARILTSPSITKAGAGILSDATVLWEDLRMDINNMADVGLMTRLWHVDEHWDDQFTHMALDSAAKEVLGVSMDKTYQKGVNWKLDPHEAHITYAALDAVASLRLYEKLDPELSPDFAAKDCI</sequence>
<dbReference type="GO" id="GO:0003676">
    <property type="term" value="F:nucleic acid binding"/>
    <property type="evidence" value="ECO:0007669"/>
    <property type="project" value="InterPro"/>
</dbReference>
<keyword evidence="5" id="KW-1185">Reference proteome</keyword>
<evidence type="ECO:0000259" key="3">
    <source>
        <dbReference type="Pfam" id="PF01612"/>
    </source>
</evidence>
<dbReference type="GO" id="GO:0005634">
    <property type="term" value="C:nucleus"/>
    <property type="evidence" value="ECO:0007669"/>
    <property type="project" value="TreeGrafter"/>
</dbReference>
<dbReference type="GO" id="GO:0006139">
    <property type="term" value="P:nucleobase-containing compound metabolic process"/>
    <property type="evidence" value="ECO:0007669"/>
    <property type="project" value="InterPro"/>
</dbReference>
<reference evidence="4" key="1">
    <citation type="submission" date="2023-03" db="EMBL/GenBank/DDBJ databases">
        <title>Massive genome expansion in bonnet fungi (Mycena s.s.) driven by repeated elements and novel gene families across ecological guilds.</title>
        <authorList>
            <consortium name="Lawrence Berkeley National Laboratory"/>
            <person name="Harder C.B."/>
            <person name="Miyauchi S."/>
            <person name="Viragh M."/>
            <person name="Kuo A."/>
            <person name="Thoen E."/>
            <person name="Andreopoulos B."/>
            <person name="Lu D."/>
            <person name="Skrede I."/>
            <person name="Drula E."/>
            <person name="Henrissat B."/>
            <person name="Morin E."/>
            <person name="Kohler A."/>
            <person name="Barry K."/>
            <person name="LaButti K."/>
            <person name="Morin E."/>
            <person name="Salamov A."/>
            <person name="Lipzen A."/>
            <person name="Mereny Z."/>
            <person name="Hegedus B."/>
            <person name="Baldrian P."/>
            <person name="Stursova M."/>
            <person name="Weitz H."/>
            <person name="Taylor A."/>
            <person name="Grigoriev I.V."/>
            <person name="Nagy L.G."/>
            <person name="Martin F."/>
            <person name="Kauserud H."/>
        </authorList>
    </citation>
    <scope>NUCLEOTIDE SEQUENCE</scope>
    <source>
        <strain evidence="4">CBHHK200</strain>
    </source>
</reference>
<evidence type="ECO:0000256" key="1">
    <source>
        <dbReference type="ARBA" id="ARBA00022722"/>
    </source>
</evidence>
<dbReference type="InterPro" id="IPR051132">
    <property type="entry name" value="3-5_Exonuclease_domain"/>
</dbReference>